<evidence type="ECO:0000313" key="3">
    <source>
        <dbReference type="Proteomes" id="UP000571017"/>
    </source>
</evidence>
<dbReference type="InterPro" id="IPR010981">
    <property type="entry name" value="SinR/SinI_dimer_dom"/>
</dbReference>
<feature type="domain" description="Sin" evidence="1">
    <location>
        <begin position="7"/>
        <end position="45"/>
    </location>
</feature>
<evidence type="ECO:0000313" key="2">
    <source>
        <dbReference type="EMBL" id="MBA2175457.1"/>
    </source>
</evidence>
<keyword evidence="3" id="KW-1185">Reference proteome</keyword>
<dbReference type="GO" id="GO:0003677">
    <property type="term" value="F:DNA binding"/>
    <property type="evidence" value="ECO:0007669"/>
    <property type="project" value="UniProtKB-KW"/>
</dbReference>
<dbReference type="AlphaFoldDB" id="A0A838CTQ8"/>
<comment type="caution">
    <text evidence="2">The sequence shown here is derived from an EMBL/GenBank/DDBJ whole genome shotgun (WGS) entry which is preliminary data.</text>
</comment>
<accession>A0A838CTQ8</accession>
<dbReference type="GO" id="GO:0006355">
    <property type="term" value="P:regulation of DNA-templated transcription"/>
    <property type="evidence" value="ECO:0007669"/>
    <property type="project" value="InterPro"/>
</dbReference>
<dbReference type="EMBL" id="JACEFG010000002">
    <property type="protein sequence ID" value="MBA2175457.1"/>
    <property type="molecule type" value="Genomic_DNA"/>
</dbReference>
<sequence length="46" mass="5265">MEFVISRGSDCSVDVVDQEWIALMKEAKASGFTKEEIQRFLNSIQQ</sequence>
<dbReference type="SUPFAM" id="SSF47406">
    <property type="entry name" value="SinR repressor dimerisation domain-like"/>
    <property type="match status" value="1"/>
</dbReference>
<proteinExistence type="predicted"/>
<dbReference type="Pfam" id="PF08671">
    <property type="entry name" value="SinI"/>
    <property type="match status" value="1"/>
</dbReference>
<dbReference type="PROSITE" id="PS51500">
    <property type="entry name" value="SIN"/>
    <property type="match status" value="1"/>
</dbReference>
<organism evidence="2 3">
    <name type="scientific">Halobacillus locisalis</name>
    <dbReference type="NCBI Taxonomy" id="220753"/>
    <lineage>
        <taxon>Bacteria</taxon>
        <taxon>Bacillati</taxon>
        <taxon>Bacillota</taxon>
        <taxon>Bacilli</taxon>
        <taxon>Bacillales</taxon>
        <taxon>Bacillaceae</taxon>
        <taxon>Halobacillus</taxon>
    </lineage>
</organism>
<name>A0A838CTQ8_9BACI</name>
<dbReference type="InterPro" id="IPR036281">
    <property type="entry name" value="SinR/SinI_dimer_dom_sf"/>
</dbReference>
<evidence type="ECO:0000259" key="1">
    <source>
        <dbReference type="PROSITE" id="PS51500"/>
    </source>
</evidence>
<keyword evidence="2" id="KW-0238">DNA-binding</keyword>
<dbReference type="GO" id="GO:0046983">
    <property type="term" value="F:protein dimerization activity"/>
    <property type="evidence" value="ECO:0007669"/>
    <property type="project" value="InterPro"/>
</dbReference>
<gene>
    <name evidence="2" type="primary">sinI</name>
    <name evidence="2" type="ORF">H0266_11185</name>
</gene>
<protein>
    <submittedName>
        <fullName evidence="2">DNA-binding anti-repressor SinI</fullName>
    </submittedName>
</protein>
<reference evidence="2 3" key="1">
    <citation type="journal article" date="2004" name="Extremophiles">
        <title>Halobacillus locisalis sp. nov., a halophilic bacterium isolated from a marine solar saltern of the Yellow Sea in Korea.</title>
        <authorList>
            <person name="Yoon J.H."/>
            <person name="Kang K.H."/>
            <person name="Oh T.K."/>
            <person name="Park Y.H."/>
        </authorList>
    </citation>
    <scope>NUCLEOTIDE SEQUENCE [LARGE SCALE GENOMIC DNA]</scope>
    <source>
        <strain evidence="2 3">KCTC 3788</strain>
    </source>
</reference>
<dbReference type="Proteomes" id="UP000571017">
    <property type="component" value="Unassembled WGS sequence"/>
</dbReference>